<gene>
    <name evidence="2" type="ORF">FOMPIDRAFT_6787</name>
</gene>
<dbReference type="InterPro" id="IPR036397">
    <property type="entry name" value="RNaseH_sf"/>
</dbReference>
<proteinExistence type="predicted"/>
<feature type="domain" description="RNase H type-1" evidence="1">
    <location>
        <begin position="1"/>
        <end position="28"/>
    </location>
</feature>
<dbReference type="GO" id="GO:0003676">
    <property type="term" value="F:nucleic acid binding"/>
    <property type="evidence" value="ECO:0007669"/>
    <property type="project" value="InterPro"/>
</dbReference>
<feature type="non-terminal residue" evidence="2">
    <location>
        <position position="1"/>
    </location>
</feature>
<feature type="non-terminal residue" evidence="2">
    <location>
        <position position="90"/>
    </location>
</feature>
<dbReference type="OrthoDB" id="2797645at2759"/>
<dbReference type="EMBL" id="KE504169">
    <property type="protein sequence ID" value="EPS98121.1"/>
    <property type="molecule type" value="Genomic_DNA"/>
</dbReference>
<organism evidence="2 3">
    <name type="scientific">Fomitopsis schrenkii</name>
    <name type="common">Brown rot fungus</name>
    <dbReference type="NCBI Taxonomy" id="2126942"/>
    <lineage>
        <taxon>Eukaryota</taxon>
        <taxon>Fungi</taxon>
        <taxon>Dikarya</taxon>
        <taxon>Basidiomycota</taxon>
        <taxon>Agaricomycotina</taxon>
        <taxon>Agaricomycetes</taxon>
        <taxon>Polyporales</taxon>
        <taxon>Fomitopsis</taxon>
    </lineage>
</organism>
<keyword evidence="3" id="KW-1185">Reference proteome</keyword>
<dbReference type="Gene3D" id="3.30.420.10">
    <property type="entry name" value="Ribonuclease H-like superfamily/Ribonuclease H"/>
    <property type="match status" value="1"/>
</dbReference>
<evidence type="ECO:0000313" key="2">
    <source>
        <dbReference type="EMBL" id="EPS98121.1"/>
    </source>
</evidence>
<dbReference type="HOGENOM" id="CLU_164205_1_1_1"/>
<dbReference type="Proteomes" id="UP000015241">
    <property type="component" value="Unassembled WGS sequence"/>
</dbReference>
<dbReference type="AlphaFoldDB" id="S8DYI1"/>
<dbReference type="PROSITE" id="PS50879">
    <property type="entry name" value="RNASE_H_1"/>
    <property type="match status" value="1"/>
</dbReference>
<dbReference type="InterPro" id="IPR012337">
    <property type="entry name" value="RNaseH-like_sf"/>
</dbReference>
<dbReference type="InParanoid" id="S8DYI1"/>
<sequence>RLTFRWVPGHRDIEGNERADVEAKRAARKEGSPLADLPAWLTAAPLPASLSKVRQAPNALFLKAAQSEWALSPRAARMRNIDPGLPSKDF</sequence>
<dbReference type="InterPro" id="IPR002156">
    <property type="entry name" value="RNaseH_domain"/>
</dbReference>
<protein>
    <recommendedName>
        <fullName evidence="1">RNase H type-1 domain-containing protein</fullName>
    </recommendedName>
</protein>
<dbReference type="STRING" id="743788.S8DYI1"/>
<name>S8DYI1_FOMSC</name>
<reference evidence="2 3" key="1">
    <citation type="journal article" date="2012" name="Science">
        <title>The Paleozoic origin of enzymatic lignin decomposition reconstructed from 31 fungal genomes.</title>
        <authorList>
            <person name="Floudas D."/>
            <person name="Binder M."/>
            <person name="Riley R."/>
            <person name="Barry K."/>
            <person name="Blanchette R.A."/>
            <person name="Henrissat B."/>
            <person name="Martinez A.T."/>
            <person name="Otillar R."/>
            <person name="Spatafora J.W."/>
            <person name="Yadav J.S."/>
            <person name="Aerts A."/>
            <person name="Benoit I."/>
            <person name="Boyd A."/>
            <person name="Carlson A."/>
            <person name="Copeland A."/>
            <person name="Coutinho P.M."/>
            <person name="de Vries R.P."/>
            <person name="Ferreira P."/>
            <person name="Findley K."/>
            <person name="Foster B."/>
            <person name="Gaskell J."/>
            <person name="Glotzer D."/>
            <person name="Gorecki P."/>
            <person name="Heitman J."/>
            <person name="Hesse C."/>
            <person name="Hori C."/>
            <person name="Igarashi K."/>
            <person name="Jurgens J.A."/>
            <person name="Kallen N."/>
            <person name="Kersten P."/>
            <person name="Kohler A."/>
            <person name="Kuees U."/>
            <person name="Kumar T.K.A."/>
            <person name="Kuo A."/>
            <person name="LaButti K."/>
            <person name="Larrondo L.F."/>
            <person name="Lindquist E."/>
            <person name="Ling A."/>
            <person name="Lombard V."/>
            <person name="Lucas S."/>
            <person name="Lundell T."/>
            <person name="Martin R."/>
            <person name="McLaughlin D.J."/>
            <person name="Morgenstern I."/>
            <person name="Morin E."/>
            <person name="Murat C."/>
            <person name="Nagy L.G."/>
            <person name="Nolan M."/>
            <person name="Ohm R.A."/>
            <person name="Patyshakuliyeva A."/>
            <person name="Rokas A."/>
            <person name="Ruiz-Duenas F.J."/>
            <person name="Sabat G."/>
            <person name="Salamov A."/>
            <person name="Samejima M."/>
            <person name="Schmutz J."/>
            <person name="Slot J.C."/>
            <person name="St John F."/>
            <person name="Stenlid J."/>
            <person name="Sun H."/>
            <person name="Sun S."/>
            <person name="Syed K."/>
            <person name="Tsang A."/>
            <person name="Wiebenga A."/>
            <person name="Young D."/>
            <person name="Pisabarro A."/>
            <person name="Eastwood D.C."/>
            <person name="Martin F."/>
            <person name="Cullen D."/>
            <person name="Grigoriev I.V."/>
            <person name="Hibbett D.S."/>
        </authorList>
    </citation>
    <scope>NUCLEOTIDE SEQUENCE</scope>
    <source>
        <strain evidence="3">FP-58527</strain>
    </source>
</reference>
<dbReference type="SUPFAM" id="SSF53098">
    <property type="entry name" value="Ribonuclease H-like"/>
    <property type="match status" value="1"/>
</dbReference>
<evidence type="ECO:0000259" key="1">
    <source>
        <dbReference type="PROSITE" id="PS50879"/>
    </source>
</evidence>
<evidence type="ECO:0000313" key="3">
    <source>
        <dbReference type="Proteomes" id="UP000015241"/>
    </source>
</evidence>
<accession>S8DYI1</accession>
<dbReference type="GO" id="GO:0004523">
    <property type="term" value="F:RNA-DNA hybrid ribonuclease activity"/>
    <property type="evidence" value="ECO:0007669"/>
    <property type="project" value="InterPro"/>
</dbReference>